<dbReference type="PANTHER" id="PTHR46601">
    <property type="entry name" value="ULP_PROTEASE DOMAIN-CONTAINING PROTEIN"/>
    <property type="match status" value="1"/>
</dbReference>
<dbReference type="PANTHER" id="PTHR46601:SF1">
    <property type="entry name" value="ADF-H DOMAIN-CONTAINING PROTEIN"/>
    <property type="match status" value="1"/>
</dbReference>
<feature type="non-terminal residue" evidence="2">
    <location>
        <position position="203"/>
    </location>
</feature>
<dbReference type="EMBL" id="JARBDR010000640">
    <property type="protein sequence ID" value="KAJ8309694.1"/>
    <property type="molecule type" value="Genomic_DNA"/>
</dbReference>
<proteinExistence type="predicted"/>
<gene>
    <name evidence="2" type="ORF">KUTeg_011559</name>
</gene>
<organism evidence="2 3">
    <name type="scientific">Tegillarca granosa</name>
    <name type="common">Malaysian cockle</name>
    <name type="synonym">Anadara granosa</name>
    <dbReference type="NCBI Taxonomy" id="220873"/>
    <lineage>
        <taxon>Eukaryota</taxon>
        <taxon>Metazoa</taxon>
        <taxon>Spiralia</taxon>
        <taxon>Lophotrochozoa</taxon>
        <taxon>Mollusca</taxon>
        <taxon>Bivalvia</taxon>
        <taxon>Autobranchia</taxon>
        <taxon>Pteriomorphia</taxon>
        <taxon>Arcoida</taxon>
        <taxon>Arcoidea</taxon>
        <taxon>Arcidae</taxon>
        <taxon>Tegillarca</taxon>
    </lineage>
</organism>
<reference evidence="2 3" key="1">
    <citation type="submission" date="2022-12" db="EMBL/GenBank/DDBJ databases">
        <title>Chromosome-level genome of Tegillarca granosa.</title>
        <authorList>
            <person name="Kim J."/>
        </authorList>
    </citation>
    <scope>NUCLEOTIDE SEQUENCE [LARGE SCALE GENOMIC DNA]</scope>
    <source>
        <strain evidence="2">Teg-2019</strain>
        <tissue evidence="2">Adductor muscle</tissue>
    </source>
</reference>
<evidence type="ECO:0000313" key="2">
    <source>
        <dbReference type="EMBL" id="KAJ8309694.1"/>
    </source>
</evidence>
<feature type="compositionally biased region" description="Polar residues" evidence="1">
    <location>
        <begin position="179"/>
        <end position="188"/>
    </location>
</feature>
<feature type="compositionally biased region" description="Low complexity" evidence="1">
    <location>
        <begin position="160"/>
        <end position="170"/>
    </location>
</feature>
<comment type="caution">
    <text evidence="2">The sequence shown here is derived from an EMBL/GenBank/DDBJ whole genome shotgun (WGS) entry which is preliminary data.</text>
</comment>
<protein>
    <submittedName>
        <fullName evidence="2">Uncharacterized protein</fullName>
    </submittedName>
</protein>
<dbReference type="Proteomes" id="UP001217089">
    <property type="component" value="Unassembled WGS sequence"/>
</dbReference>
<evidence type="ECO:0000313" key="3">
    <source>
        <dbReference type="Proteomes" id="UP001217089"/>
    </source>
</evidence>
<evidence type="ECO:0000256" key="1">
    <source>
        <dbReference type="SAM" id="MobiDB-lite"/>
    </source>
</evidence>
<accession>A0ABQ9EWY2</accession>
<feature type="region of interest" description="Disordered" evidence="1">
    <location>
        <begin position="155"/>
        <end position="203"/>
    </location>
</feature>
<name>A0ABQ9EWY2_TEGGR</name>
<keyword evidence="3" id="KW-1185">Reference proteome</keyword>
<sequence length="203" mass="23698">MQPLLETYGAEETIQFTKWERVKYTKRDGKEVTRVMPRSHEKSLNSVMMELTSELDDNLTKDGNHMHYKRTLFFVKSNEIERNRLMRATKTLKGTRKLHSIKSVGEPQKVQVRNLSCFCTSCLCNNFDLCENKQYVQKWQTVVLKSAIAAEPVNQVMPVQNEQQDQNSNDNETEDTMPMEQQDQNGNDNETEDPMPMEQQDQN</sequence>